<dbReference type="EMBL" id="LN733663">
    <property type="protein sequence ID" value="CEP17326.1"/>
    <property type="molecule type" value="Genomic_DNA"/>
</dbReference>
<proteinExistence type="predicted"/>
<dbReference type="SUPFAM" id="SSF56784">
    <property type="entry name" value="HAD-like"/>
    <property type="match status" value="1"/>
</dbReference>
<dbReference type="InterPro" id="IPR023214">
    <property type="entry name" value="HAD_sf"/>
</dbReference>
<reference evidence="1 2" key="1">
    <citation type="submission" date="2014-09" db="EMBL/GenBank/DDBJ databases">
        <authorList>
            <person name="Ellenberger Sabrina"/>
        </authorList>
    </citation>
    <scope>NUCLEOTIDE SEQUENCE [LARGE SCALE GENOMIC DNA]</scope>
    <source>
        <strain evidence="1 2">CBS 412.66</strain>
    </source>
</reference>
<dbReference type="AlphaFoldDB" id="A0A0B7NFN6"/>
<dbReference type="PANTHER" id="PTHR28181:SF1">
    <property type="entry name" value="COLD TOLERANCE PROTEIN 1"/>
    <property type="match status" value="1"/>
</dbReference>
<protein>
    <submittedName>
        <fullName evidence="1">Uncharacterized protein</fullName>
    </submittedName>
</protein>
<dbReference type="STRING" id="35722.A0A0B7NFN6"/>
<evidence type="ECO:0000313" key="2">
    <source>
        <dbReference type="Proteomes" id="UP000054107"/>
    </source>
</evidence>
<dbReference type="PANTHER" id="PTHR28181">
    <property type="entry name" value="UPF0655 PROTEIN YCR015C"/>
    <property type="match status" value="1"/>
</dbReference>
<dbReference type="Proteomes" id="UP000054107">
    <property type="component" value="Unassembled WGS sequence"/>
</dbReference>
<evidence type="ECO:0000313" key="1">
    <source>
        <dbReference type="EMBL" id="CEP17326.1"/>
    </source>
</evidence>
<keyword evidence="2" id="KW-1185">Reference proteome</keyword>
<dbReference type="OrthoDB" id="10255128at2759"/>
<sequence>MINAESQLFATNTSTLPLILIDFDQTITLQDTIGPLGKFGVNFTQNTKPWSYFVDSYLQEYKEHRKHFFDLPKGDFKAFVAQLDSYRSIERASQERLSQYKVFQGVTRQALTDQANLLRAEYLQPGVIDVLQEYKDQIRIISLNWSKDWILGFLKELELSKDCIFSNDLEFDESGKCTGNIIPTILTTGDKQVAIDTFRQQFKTIYIGDSLGDIEALIKADLGIIIGNDRSLLDSLADFGQETEQDIKKPSSLYRVDTWDQIRSLLQQHRSI</sequence>
<organism evidence="1 2">
    <name type="scientific">Parasitella parasitica</name>
    <dbReference type="NCBI Taxonomy" id="35722"/>
    <lineage>
        <taxon>Eukaryota</taxon>
        <taxon>Fungi</taxon>
        <taxon>Fungi incertae sedis</taxon>
        <taxon>Mucoromycota</taxon>
        <taxon>Mucoromycotina</taxon>
        <taxon>Mucoromycetes</taxon>
        <taxon>Mucorales</taxon>
        <taxon>Mucorineae</taxon>
        <taxon>Mucoraceae</taxon>
        <taxon>Parasitella</taxon>
    </lineage>
</organism>
<dbReference type="InterPro" id="IPR036412">
    <property type="entry name" value="HAD-like_sf"/>
</dbReference>
<gene>
    <name evidence="1" type="primary">PARPA_11622.1 scaffold 44482</name>
</gene>
<dbReference type="InterPro" id="IPR050849">
    <property type="entry name" value="HAD-like_hydrolase_phosphatase"/>
</dbReference>
<accession>A0A0B7NFN6</accession>
<name>A0A0B7NFN6_9FUNG</name>
<dbReference type="Gene3D" id="3.40.50.1000">
    <property type="entry name" value="HAD superfamily/HAD-like"/>
    <property type="match status" value="1"/>
</dbReference>